<comment type="similarity">
    <text evidence="1">Belongs to the ARG7 family.</text>
</comment>
<dbReference type="EMBL" id="LR746265">
    <property type="protein sequence ID" value="CAA7391674.1"/>
    <property type="molecule type" value="Genomic_DNA"/>
</dbReference>
<keyword evidence="4" id="KW-1185">Reference proteome</keyword>
<evidence type="ECO:0000313" key="3">
    <source>
        <dbReference type="EMBL" id="CAA7391674.1"/>
    </source>
</evidence>
<dbReference type="Proteomes" id="UP000663760">
    <property type="component" value="Chromosome 2"/>
</dbReference>
<dbReference type="InterPro" id="IPR003676">
    <property type="entry name" value="SAUR_fam"/>
</dbReference>
<dbReference type="GO" id="GO:0009733">
    <property type="term" value="P:response to auxin"/>
    <property type="evidence" value="ECO:0007669"/>
    <property type="project" value="InterPro"/>
</dbReference>
<reference evidence="3" key="1">
    <citation type="submission" date="2020-02" db="EMBL/GenBank/DDBJ databases">
        <authorList>
            <person name="Scholz U."/>
            <person name="Mascher M."/>
            <person name="Fiebig A."/>
        </authorList>
    </citation>
    <scope>NUCLEOTIDE SEQUENCE</scope>
</reference>
<organism evidence="3 4">
    <name type="scientific">Spirodela intermedia</name>
    <name type="common">Intermediate duckweed</name>
    <dbReference type="NCBI Taxonomy" id="51605"/>
    <lineage>
        <taxon>Eukaryota</taxon>
        <taxon>Viridiplantae</taxon>
        <taxon>Streptophyta</taxon>
        <taxon>Embryophyta</taxon>
        <taxon>Tracheophyta</taxon>
        <taxon>Spermatophyta</taxon>
        <taxon>Magnoliopsida</taxon>
        <taxon>Liliopsida</taxon>
        <taxon>Araceae</taxon>
        <taxon>Lemnoideae</taxon>
        <taxon>Spirodela</taxon>
    </lineage>
</organism>
<evidence type="ECO:0000256" key="1">
    <source>
        <dbReference type="ARBA" id="ARBA00006974"/>
    </source>
</evidence>
<dbReference type="PANTHER" id="PTHR31374:SF304">
    <property type="entry name" value="OS04G0537100 PROTEIN"/>
    <property type="match status" value="1"/>
</dbReference>
<accession>A0A7I8K4Y4</accession>
<evidence type="ECO:0000256" key="2">
    <source>
        <dbReference type="SAM" id="MobiDB-lite"/>
    </source>
</evidence>
<sequence>MGWRLIRVCRWVRRRQPRFKAYLRLKPVASPSSSPSSPSCQREIGGKKTLMGAKIASWYRSLARRLGPLSFQLRGAERSYHRVPGFHRLISSQHQNKRGSPLHHSEHQHQQQQRKAPPKGHLPVYVAGKDFDPPRRVLVPVIFFNHPLFVDLLRRAEEEFGFHHQGGITIPCPSSDFENVCTRLAAAADSSLLTSRPQGLRRWALPLNRRR</sequence>
<dbReference type="AlphaFoldDB" id="A0A7I8K4Y4"/>
<name>A0A7I8K4Y4_SPIIN</name>
<evidence type="ECO:0000313" key="4">
    <source>
        <dbReference type="Proteomes" id="UP000663760"/>
    </source>
</evidence>
<dbReference type="PANTHER" id="PTHR31374">
    <property type="entry name" value="AUXIN-INDUCED PROTEIN-LIKE-RELATED"/>
    <property type="match status" value="1"/>
</dbReference>
<proteinExistence type="inferred from homology"/>
<dbReference type="Pfam" id="PF02519">
    <property type="entry name" value="Auxin_inducible"/>
    <property type="match status" value="1"/>
</dbReference>
<gene>
    <name evidence="3" type="ORF">SI8410_02002936</name>
</gene>
<protein>
    <submittedName>
        <fullName evidence="3">Uncharacterized protein</fullName>
    </submittedName>
</protein>
<dbReference type="OrthoDB" id="1026046at2759"/>
<feature type="region of interest" description="Disordered" evidence="2">
    <location>
        <begin position="93"/>
        <end position="120"/>
    </location>
</feature>